<dbReference type="Pfam" id="PF10184">
    <property type="entry name" value="DUF2358"/>
    <property type="match status" value="1"/>
</dbReference>
<dbReference type="InterPro" id="IPR032710">
    <property type="entry name" value="NTF2-like_dom_sf"/>
</dbReference>
<dbReference type="PANTHER" id="PTHR34123">
    <property type="entry name" value="OS04G0578200 PROTEIN"/>
    <property type="match status" value="1"/>
</dbReference>
<evidence type="ECO:0000313" key="2">
    <source>
        <dbReference type="Proteomes" id="UP001489004"/>
    </source>
</evidence>
<dbReference type="SUPFAM" id="SSF54427">
    <property type="entry name" value="NTF2-like"/>
    <property type="match status" value="1"/>
</dbReference>
<dbReference type="AlphaFoldDB" id="A0AAW1PKV9"/>
<evidence type="ECO:0000313" key="1">
    <source>
        <dbReference type="EMBL" id="KAK9810415.1"/>
    </source>
</evidence>
<protein>
    <submittedName>
        <fullName evidence="1">Uncharacterized protein</fullName>
    </submittedName>
</protein>
<reference evidence="1 2" key="1">
    <citation type="journal article" date="2024" name="Nat. Commun.">
        <title>Phylogenomics reveals the evolutionary origins of lichenization in chlorophyte algae.</title>
        <authorList>
            <person name="Puginier C."/>
            <person name="Libourel C."/>
            <person name="Otte J."/>
            <person name="Skaloud P."/>
            <person name="Haon M."/>
            <person name="Grisel S."/>
            <person name="Petersen M."/>
            <person name="Berrin J.G."/>
            <person name="Delaux P.M."/>
            <person name="Dal Grande F."/>
            <person name="Keller J."/>
        </authorList>
    </citation>
    <scope>NUCLEOTIDE SEQUENCE [LARGE SCALE GENOMIC DNA]</scope>
    <source>
        <strain evidence="1 2">SAG 2043</strain>
    </source>
</reference>
<sequence>MLSQSFARILPLPASATAAAEDGKQRNLPIQQLKRVVAEDFSKRQYYITGKLTPAIYANDCTFKDPTTNVKGVKPYTTAVATLFDPATSRADLISLEVKDPHTLLLNWRLEATLKVPGSPKIKPYTGHTRYITNSEGLIQSHLEDWDISALDAFVSVLFPGFGAPPAPPVSHTG</sequence>
<keyword evidence="2" id="KW-1185">Reference proteome</keyword>
<dbReference type="Proteomes" id="UP001489004">
    <property type="component" value="Unassembled WGS sequence"/>
</dbReference>
<organism evidence="1 2">
    <name type="scientific">[Myrmecia] bisecta</name>
    <dbReference type="NCBI Taxonomy" id="41462"/>
    <lineage>
        <taxon>Eukaryota</taxon>
        <taxon>Viridiplantae</taxon>
        <taxon>Chlorophyta</taxon>
        <taxon>core chlorophytes</taxon>
        <taxon>Trebouxiophyceae</taxon>
        <taxon>Trebouxiales</taxon>
        <taxon>Trebouxiaceae</taxon>
        <taxon>Myrmecia</taxon>
    </lineage>
</organism>
<proteinExistence type="predicted"/>
<comment type="caution">
    <text evidence="1">The sequence shown here is derived from an EMBL/GenBank/DDBJ whole genome shotgun (WGS) entry which is preliminary data.</text>
</comment>
<dbReference type="PANTHER" id="PTHR34123:SF3">
    <property type="entry name" value="SNOAL-LIKE DOMAIN-CONTAINING PROTEIN"/>
    <property type="match status" value="1"/>
</dbReference>
<dbReference type="InterPro" id="IPR018790">
    <property type="entry name" value="DUF2358"/>
</dbReference>
<dbReference type="EMBL" id="JALJOR010000010">
    <property type="protein sequence ID" value="KAK9810415.1"/>
    <property type="molecule type" value="Genomic_DNA"/>
</dbReference>
<gene>
    <name evidence="1" type="ORF">WJX72_010329</name>
</gene>
<name>A0AAW1PKV9_9CHLO</name>
<accession>A0AAW1PKV9</accession>